<keyword evidence="1" id="KW-0614">Plasmid</keyword>
<name>A0ABY6Z9G9_9BACL</name>
<gene>
    <name evidence="1" type="ORF">NZD86_23480</name>
</gene>
<dbReference type="RefSeq" id="WP_268047109.1">
    <property type="nucleotide sequence ID" value="NZ_CP104065.1"/>
</dbReference>
<sequence length="83" mass="9475">MSHSHQHYIRELLRDFKELGVRVVVFLDGFHVEGRVRHVGNEFVVLTTNVEVESNSSGVPIENPNRIWIKISKIRAVSDDHGA</sequence>
<accession>A0ABY6Z9G9</accession>
<evidence type="ECO:0008006" key="3">
    <source>
        <dbReference type="Google" id="ProtNLM"/>
    </source>
</evidence>
<dbReference type="EMBL" id="CP104065">
    <property type="protein sequence ID" value="WAH39459.1"/>
    <property type="molecule type" value="Genomic_DNA"/>
</dbReference>
<evidence type="ECO:0000313" key="1">
    <source>
        <dbReference type="EMBL" id="WAH39459.1"/>
    </source>
</evidence>
<keyword evidence="2" id="KW-1185">Reference proteome</keyword>
<evidence type="ECO:0000313" key="2">
    <source>
        <dbReference type="Proteomes" id="UP001164803"/>
    </source>
</evidence>
<dbReference type="Proteomes" id="UP001164803">
    <property type="component" value="Plasmid unnamed1"/>
</dbReference>
<proteinExistence type="predicted"/>
<organism evidence="1 2">
    <name type="scientific">Alicyclobacillus dauci</name>
    <dbReference type="NCBI Taxonomy" id="1475485"/>
    <lineage>
        <taxon>Bacteria</taxon>
        <taxon>Bacillati</taxon>
        <taxon>Bacillota</taxon>
        <taxon>Bacilli</taxon>
        <taxon>Bacillales</taxon>
        <taxon>Alicyclobacillaceae</taxon>
        <taxon>Alicyclobacillus</taxon>
    </lineage>
</organism>
<protein>
    <recommendedName>
        <fullName evidence="3">LSM domain-containing protein</fullName>
    </recommendedName>
</protein>
<geneLocation type="plasmid" evidence="1 2">
    <name>unnamed1</name>
</geneLocation>
<reference evidence="1" key="1">
    <citation type="submission" date="2022-08" db="EMBL/GenBank/DDBJ databases">
        <title>Alicyclobacillus dauci DSM2870, complete genome.</title>
        <authorList>
            <person name="Wang Q."/>
            <person name="Cai R."/>
            <person name="Wang Z."/>
        </authorList>
    </citation>
    <scope>NUCLEOTIDE SEQUENCE</scope>
    <source>
        <strain evidence="1">DSM 28700</strain>
        <plasmid evidence="1">unnamed1</plasmid>
    </source>
</reference>